<proteinExistence type="predicted"/>
<protein>
    <submittedName>
        <fullName evidence="1">Uncharacterized protein</fullName>
    </submittedName>
</protein>
<dbReference type="EMBL" id="GBRH01255416">
    <property type="protein sequence ID" value="JAD42479.1"/>
    <property type="molecule type" value="Transcribed_RNA"/>
</dbReference>
<accession>A0A0A8ZSV6</accession>
<reference evidence="1" key="1">
    <citation type="submission" date="2014-09" db="EMBL/GenBank/DDBJ databases">
        <authorList>
            <person name="Magalhaes I.L.F."/>
            <person name="Oliveira U."/>
            <person name="Santos F.R."/>
            <person name="Vidigal T.H.D.A."/>
            <person name="Brescovit A.D."/>
            <person name="Santos A.J."/>
        </authorList>
    </citation>
    <scope>NUCLEOTIDE SEQUENCE</scope>
    <source>
        <tissue evidence="1">Shoot tissue taken approximately 20 cm above the soil surface</tissue>
    </source>
</reference>
<reference evidence="1" key="2">
    <citation type="journal article" date="2015" name="Data Brief">
        <title>Shoot transcriptome of the giant reed, Arundo donax.</title>
        <authorList>
            <person name="Barrero R.A."/>
            <person name="Guerrero F.D."/>
            <person name="Moolhuijzen P."/>
            <person name="Goolsby J.A."/>
            <person name="Tidwell J."/>
            <person name="Bellgard S.E."/>
            <person name="Bellgard M.I."/>
        </authorList>
    </citation>
    <scope>NUCLEOTIDE SEQUENCE</scope>
    <source>
        <tissue evidence="1">Shoot tissue taken approximately 20 cm above the soil surface</tissue>
    </source>
</reference>
<organism evidence="1">
    <name type="scientific">Arundo donax</name>
    <name type="common">Giant reed</name>
    <name type="synonym">Donax arundinaceus</name>
    <dbReference type="NCBI Taxonomy" id="35708"/>
    <lineage>
        <taxon>Eukaryota</taxon>
        <taxon>Viridiplantae</taxon>
        <taxon>Streptophyta</taxon>
        <taxon>Embryophyta</taxon>
        <taxon>Tracheophyta</taxon>
        <taxon>Spermatophyta</taxon>
        <taxon>Magnoliopsida</taxon>
        <taxon>Liliopsida</taxon>
        <taxon>Poales</taxon>
        <taxon>Poaceae</taxon>
        <taxon>PACMAD clade</taxon>
        <taxon>Arundinoideae</taxon>
        <taxon>Arundineae</taxon>
        <taxon>Arundo</taxon>
    </lineage>
</organism>
<name>A0A0A8ZSV6_ARUDO</name>
<dbReference type="AlphaFoldDB" id="A0A0A8ZSV6"/>
<sequence>MLLIMSNSLLSGFNFMKNTN</sequence>
<evidence type="ECO:0000313" key="1">
    <source>
        <dbReference type="EMBL" id="JAD42479.1"/>
    </source>
</evidence>